<feature type="region of interest" description="Disordered" evidence="1">
    <location>
        <begin position="216"/>
        <end position="242"/>
    </location>
</feature>
<feature type="region of interest" description="Disordered" evidence="1">
    <location>
        <begin position="294"/>
        <end position="314"/>
    </location>
</feature>
<name>A0A0K2VMK5_MESPL</name>
<dbReference type="AlphaFoldDB" id="A0A0K2VMK5"/>
<evidence type="ECO:0000256" key="1">
    <source>
        <dbReference type="SAM" id="MobiDB-lite"/>
    </source>
</evidence>
<accession>A0A0K2VMK5</accession>
<proteinExistence type="predicted"/>
<feature type="compositionally biased region" description="Basic residues" evidence="1">
    <location>
        <begin position="294"/>
        <end position="309"/>
    </location>
</feature>
<protein>
    <submittedName>
        <fullName evidence="2">Uncharacterized protein</fullName>
    </submittedName>
</protein>
<dbReference type="EMBL" id="CCND01000001">
    <property type="protein sequence ID" value="CDX49033.1"/>
    <property type="molecule type" value="Genomic_DNA"/>
</dbReference>
<dbReference type="Proteomes" id="UP000182888">
    <property type="component" value="Unassembled WGS sequence"/>
</dbReference>
<feature type="compositionally biased region" description="Basic and acidic residues" evidence="1">
    <location>
        <begin position="216"/>
        <end position="234"/>
    </location>
</feature>
<organism evidence="2 3">
    <name type="scientific">Mesorhizobium plurifarium</name>
    <dbReference type="NCBI Taxonomy" id="69974"/>
    <lineage>
        <taxon>Bacteria</taxon>
        <taxon>Pseudomonadati</taxon>
        <taxon>Pseudomonadota</taxon>
        <taxon>Alphaproteobacteria</taxon>
        <taxon>Hyphomicrobiales</taxon>
        <taxon>Phyllobacteriaceae</taxon>
        <taxon>Mesorhizobium</taxon>
    </lineage>
</organism>
<reference evidence="3" key="1">
    <citation type="submission" date="2014-08" db="EMBL/GenBank/DDBJ databases">
        <authorList>
            <person name="Edwards T."/>
        </authorList>
    </citation>
    <scope>NUCLEOTIDE SEQUENCE [LARGE SCALE GENOMIC DNA]</scope>
</reference>
<sequence>MLHSHGASSRCSLHVRHALPLHQRAFQLGDGIASAAGRRRRFELLDRPLAHRQMRQDRRRQRREEMAGDLFVVIAHHGDVLRDMQAGFLQRLVAADRGAVVLAEDRGGSLLEPEQLDRRGIAGAGRPVALDHQLRIERDVGGGQGTAIAFQPILRGLHPRFAGYGGDAAMAVGDQMPRRALAAGDLGGNHRREGIVGGVAVEQDDRDVEAVEEIRRGDLAGEDGHVDQRRDAAPRQRRNRPRLHHRVAHGLRHQKHIARVPRGLPRALDGDHRLGAGGELVDCEADDAVQAFERRHRRSERRKDRRRIAQRSSRLDHPVAGLLRQPDARRIVEHERNRRLRAAGGARDVGHGDAPLGLGGRLAAPGSPGRIAEFRRFAHGRFPNPAGSKAKAAATARWSRSARLSRWRRLIYISKHNMQITGYDASRRNQSDKVNSGDNSCIFGTATGFAALVLLTPGVPFDQRLLRFENTRSRLITNTLY</sequence>
<evidence type="ECO:0000313" key="2">
    <source>
        <dbReference type="EMBL" id="CDX49033.1"/>
    </source>
</evidence>
<gene>
    <name evidence="2" type="ORF">MPL1032_10153</name>
</gene>
<evidence type="ECO:0000313" key="3">
    <source>
        <dbReference type="Proteomes" id="UP000182888"/>
    </source>
</evidence>